<dbReference type="KEGG" id="vg:22276500"/>
<organism evidence="1 2">
    <name type="scientific">Staphylococcus phage Team1</name>
    <dbReference type="NCBI Taxonomy" id="1262512"/>
    <lineage>
        <taxon>Viruses</taxon>
        <taxon>Duplodnaviria</taxon>
        <taxon>Heunggongvirae</taxon>
        <taxon>Uroviricota</taxon>
        <taxon>Caudoviricetes</taxon>
        <taxon>Herelleviridae</taxon>
        <taxon>Twortvirinae</taxon>
        <taxon>Kayvirus</taxon>
        <taxon>Kayvirus G1</taxon>
    </lineage>
</organism>
<sequence length="71" mass="8280">MARKKTPENNTPKFNGYVHIDTFLDTAKTLFNMRDSQVAGFKAYMEGSHYLFSEQEFLPSLEKYLGRKLDI</sequence>
<name>A0A075BDS2_9CAUD</name>
<dbReference type="GeneID" id="22276500"/>
<dbReference type="RefSeq" id="YP_009098237.1">
    <property type="nucleotide sequence ID" value="NC_025417.1"/>
</dbReference>
<protein>
    <recommendedName>
        <fullName evidence="3">Phage protein</fullName>
    </recommendedName>
</protein>
<proteinExistence type="predicted"/>
<evidence type="ECO:0000313" key="1">
    <source>
        <dbReference type="EMBL" id="AFX93354.1"/>
    </source>
</evidence>
<evidence type="ECO:0008006" key="3">
    <source>
        <dbReference type="Google" id="ProtNLM"/>
    </source>
</evidence>
<accession>A0A075BDS2</accession>
<dbReference type="Proteomes" id="UP000028568">
    <property type="component" value="Segment"/>
</dbReference>
<evidence type="ECO:0000313" key="2">
    <source>
        <dbReference type="Proteomes" id="UP000028568"/>
    </source>
</evidence>
<reference evidence="1 2" key="1">
    <citation type="journal article" date="2014" name="PLoS ONE">
        <title>Improving the Safety of Staphylococcus aureus Polyvalent Phages by Their Production on a Staphylococcus xylosus Strain.</title>
        <authorList>
            <person name="El Haddad L."/>
            <person name="Ben Abdallah N."/>
            <person name="Plante P.L."/>
            <person name="Dumaresq J."/>
            <person name="Katsarava R."/>
            <person name="Labrie S."/>
            <person name="Corbeil J."/>
            <person name="St-Gelais D."/>
            <person name="Moineau S."/>
        </authorList>
    </citation>
    <scope>NUCLEOTIDE SEQUENCE [LARGE SCALE GENOMIC DNA]</scope>
</reference>
<dbReference type="EMBL" id="KC012913">
    <property type="protein sequence ID" value="AFX93354.1"/>
    <property type="molecule type" value="Genomic_DNA"/>
</dbReference>